<feature type="chain" id="PRO_5045678464" evidence="1">
    <location>
        <begin position="20"/>
        <end position="157"/>
    </location>
</feature>
<protein>
    <submittedName>
        <fullName evidence="2">Uncharacterized protein</fullName>
    </submittedName>
</protein>
<gene>
    <name evidence="2" type="ORF">BASA50_010504</name>
</gene>
<comment type="caution">
    <text evidence="2">The sequence shown here is derived from an EMBL/GenBank/DDBJ whole genome shotgun (WGS) entry which is preliminary data.</text>
</comment>
<organism evidence="2 3">
    <name type="scientific">Batrachochytrium salamandrivorans</name>
    <dbReference type="NCBI Taxonomy" id="1357716"/>
    <lineage>
        <taxon>Eukaryota</taxon>
        <taxon>Fungi</taxon>
        <taxon>Fungi incertae sedis</taxon>
        <taxon>Chytridiomycota</taxon>
        <taxon>Chytridiomycota incertae sedis</taxon>
        <taxon>Chytridiomycetes</taxon>
        <taxon>Rhizophydiales</taxon>
        <taxon>Rhizophydiales incertae sedis</taxon>
        <taxon>Batrachochytrium</taxon>
    </lineage>
</organism>
<sequence>MKLAIASTTILFAMMAAQATGFSATSTADVNIFKRAPTTSNAPLTEHEQSQMENAYNLLNKELSKSRESIFRKDGEVTQSKELIEKLTYKCLEETTYACIIGNATIAALKKELVELEEQLKMIKRKHYQRLPAYHAFDKARREKNYGLLRKKYLKPQ</sequence>
<evidence type="ECO:0000313" key="2">
    <source>
        <dbReference type="EMBL" id="KAH6588798.1"/>
    </source>
</evidence>
<feature type="signal peptide" evidence="1">
    <location>
        <begin position="1"/>
        <end position="19"/>
    </location>
</feature>
<keyword evidence="1" id="KW-0732">Signal</keyword>
<name>A0ABQ8EYB8_9FUNG</name>
<dbReference type="EMBL" id="JAFCIX010000493">
    <property type="protein sequence ID" value="KAH6588798.1"/>
    <property type="molecule type" value="Genomic_DNA"/>
</dbReference>
<reference evidence="2 3" key="1">
    <citation type="submission" date="2021-02" db="EMBL/GenBank/DDBJ databases">
        <title>Variation within the Batrachochytrium salamandrivorans European outbreak.</title>
        <authorList>
            <person name="Kelly M."/>
            <person name="Pasmans F."/>
            <person name="Shea T.P."/>
            <person name="Munoz J.F."/>
            <person name="Carranza S."/>
            <person name="Cuomo C.A."/>
            <person name="Martel A."/>
        </authorList>
    </citation>
    <scope>NUCLEOTIDE SEQUENCE [LARGE SCALE GENOMIC DNA]</scope>
    <source>
        <strain evidence="2 3">AMFP18/2</strain>
    </source>
</reference>
<keyword evidence="3" id="KW-1185">Reference proteome</keyword>
<evidence type="ECO:0000313" key="3">
    <source>
        <dbReference type="Proteomes" id="UP001648503"/>
    </source>
</evidence>
<accession>A0ABQ8EYB8</accession>
<dbReference type="Proteomes" id="UP001648503">
    <property type="component" value="Unassembled WGS sequence"/>
</dbReference>
<proteinExistence type="predicted"/>
<evidence type="ECO:0000256" key="1">
    <source>
        <dbReference type="SAM" id="SignalP"/>
    </source>
</evidence>